<accession>A0A3E0AH85</accession>
<dbReference type="EMBL" id="QUMS01000001">
    <property type="protein sequence ID" value="REG11023.1"/>
    <property type="molecule type" value="Genomic_DNA"/>
</dbReference>
<feature type="transmembrane region" description="Helical" evidence="1">
    <location>
        <begin position="260"/>
        <end position="281"/>
    </location>
</feature>
<proteinExistence type="predicted"/>
<feature type="transmembrane region" description="Helical" evidence="1">
    <location>
        <begin position="12"/>
        <end position="38"/>
    </location>
</feature>
<name>A0A3E0AH85_9CHLR</name>
<protein>
    <submittedName>
        <fullName evidence="2">Uncharacterized protein</fullName>
    </submittedName>
</protein>
<feature type="transmembrane region" description="Helical" evidence="1">
    <location>
        <begin position="228"/>
        <end position="248"/>
    </location>
</feature>
<keyword evidence="3" id="KW-1185">Reference proteome</keyword>
<dbReference type="Proteomes" id="UP000256388">
    <property type="component" value="Unassembled WGS sequence"/>
</dbReference>
<evidence type="ECO:0000313" key="2">
    <source>
        <dbReference type="EMBL" id="REG11023.1"/>
    </source>
</evidence>
<dbReference type="RefSeq" id="WP_116224172.1">
    <property type="nucleotide sequence ID" value="NZ_AP018437.1"/>
</dbReference>
<feature type="transmembrane region" description="Helical" evidence="1">
    <location>
        <begin position="315"/>
        <end position="336"/>
    </location>
</feature>
<evidence type="ECO:0000313" key="3">
    <source>
        <dbReference type="Proteomes" id="UP000256388"/>
    </source>
</evidence>
<keyword evidence="1" id="KW-1133">Transmembrane helix</keyword>
<sequence>MTEKIPFQNRIIALFLSLIIVAGLFLSLFALPVELIFFNPQSYSTVFQSDDYTPALPGILSEVLVYQSAQSGVAPQFDLIKYKDIVSPILANYISAETVQNTFDSAINQTFSYLNFKIPTSDMKINIADVKSELSTNSAEIASEFLAALPNCTDNEMASLDTAAVSSAAGLPACKPGSKDLAFFKQMWTKAFEDTFNSLPSSVALTAVMPMEETLTDQNFFNYSLVRWGFRLLPVVSIILLILLAALLRKQRKVMWKWTGWLLLIVSGITLIGLVILLIGFDQFIAMVLNPHLKNLVTGFGYILLGAVQEVGYQMLIWVIISTAIMLAFGLMLILAGRMVKEPQPVAAEKPQYETIESQPVVEEIEPQKAVVPETMEEIEQREKDAEDGQAEA</sequence>
<comment type="caution">
    <text evidence="2">The sequence shown here is derived from an EMBL/GenBank/DDBJ whole genome shotgun (WGS) entry which is preliminary data.</text>
</comment>
<dbReference type="AlphaFoldDB" id="A0A3E0AH85"/>
<reference evidence="2 3" key="1">
    <citation type="submission" date="2018-08" db="EMBL/GenBank/DDBJ databases">
        <title>Genomic Encyclopedia of Type Strains, Phase IV (KMG-IV): sequencing the most valuable type-strain genomes for metagenomic binning, comparative biology and taxonomic classification.</title>
        <authorList>
            <person name="Goeker M."/>
        </authorList>
    </citation>
    <scope>NUCLEOTIDE SEQUENCE [LARGE SCALE GENOMIC DNA]</scope>
    <source>
        <strain evidence="2 3">DSM 23923</strain>
    </source>
</reference>
<evidence type="ECO:0000256" key="1">
    <source>
        <dbReference type="SAM" id="Phobius"/>
    </source>
</evidence>
<keyword evidence="1" id="KW-0812">Transmembrane</keyword>
<keyword evidence="1" id="KW-0472">Membrane</keyword>
<gene>
    <name evidence="2" type="ORF">DFR64_0895</name>
</gene>
<organism evidence="2 3">
    <name type="scientific">Pelolinea submarina</name>
    <dbReference type="NCBI Taxonomy" id="913107"/>
    <lineage>
        <taxon>Bacteria</taxon>
        <taxon>Bacillati</taxon>
        <taxon>Chloroflexota</taxon>
        <taxon>Anaerolineae</taxon>
        <taxon>Anaerolineales</taxon>
        <taxon>Anaerolineaceae</taxon>
        <taxon>Pelolinea</taxon>
    </lineage>
</organism>